<dbReference type="Pfam" id="PF01535">
    <property type="entry name" value="PPR"/>
    <property type="match status" value="2"/>
</dbReference>
<accession>A0AAP0ESY4</accession>
<gene>
    <name evidence="2" type="ORF">Sjap_021799</name>
</gene>
<evidence type="ECO:0000313" key="3">
    <source>
        <dbReference type="Proteomes" id="UP001417504"/>
    </source>
</evidence>
<evidence type="ECO:0000313" key="2">
    <source>
        <dbReference type="EMBL" id="KAK9096302.1"/>
    </source>
</evidence>
<name>A0AAP0ESY4_9MAGN</name>
<dbReference type="InterPro" id="IPR002885">
    <property type="entry name" value="PPR_rpt"/>
</dbReference>
<sequence>MIGGYVQNGCYEEGLDVLLRVLGLDDIVSDTVTFLTALTTISQLQQLEFDRQVHAYAVKNSMASKTIILNALIAMYSKCDSIMLAFKVFEKMLDRDYVS</sequence>
<dbReference type="NCBIfam" id="TIGR00756">
    <property type="entry name" value="PPR"/>
    <property type="match status" value="1"/>
</dbReference>
<comment type="caution">
    <text evidence="2">The sequence shown here is derived from an EMBL/GenBank/DDBJ whole genome shotgun (WGS) entry which is preliminary data.</text>
</comment>
<keyword evidence="3" id="KW-1185">Reference proteome</keyword>
<dbReference type="AlphaFoldDB" id="A0AAP0ESY4"/>
<dbReference type="GO" id="GO:0003723">
    <property type="term" value="F:RNA binding"/>
    <property type="evidence" value="ECO:0007669"/>
    <property type="project" value="InterPro"/>
</dbReference>
<dbReference type="Proteomes" id="UP001417504">
    <property type="component" value="Unassembled WGS sequence"/>
</dbReference>
<reference evidence="2 3" key="1">
    <citation type="submission" date="2024-01" db="EMBL/GenBank/DDBJ databases">
        <title>Genome assemblies of Stephania.</title>
        <authorList>
            <person name="Yang L."/>
        </authorList>
    </citation>
    <scope>NUCLEOTIDE SEQUENCE [LARGE SCALE GENOMIC DNA]</scope>
    <source>
        <strain evidence="2">QJT</strain>
        <tissue evidence="2">Leaf</tissue>
    </source>
</reference>
<dbReference type="InterPro" id="IPR011990">
    <property type="entry name" value="TPR-like_helical_dom_sf"/>
</dbReference>
<dbReference type="Gene3D" id="1.25.40.10">
    <property type="entry name" value="Tetratricopeptide repeat domain"/>
    <property type="match status" value="1"/>
</dbReference>
<evidence type="ECO:0000256" key="1">
    <source>
        <dbReference type="ARBA" id="ARBA00022737"/>
    </source>
</evidence>
<keyword evidence="1" id="KW-0677">Repeat</keyword>
<protein>
    <recommendedName>
        <fullName evidence="4">Pentatricopeptide repeat-containing protein</fullName>
    </recommendedName>
</protein>
<dbReference type="EMBL" id="JBBNAE010000009">
    <property type="protein sequence ID" value="KAK9096302.1"/>
    <property type="molecule type" value="Genomic_DNA"/>
</dbReference>
<dbReference type="PANTHER" id="PTHR47926">
    <property type="entry name" value="PENTATRICOPEPTIDE REPEAT-CONTAINING PROTEIN"/>
    <property type="match status" value="1"/>
</dbReference>
<dbReference type="GO" id="GO:0009451">
    <property type="term" value="P:RNA modification"/>
    <property type="evidence" value="ECO:0007669"/>
    <property type="project" value="InterPro"/>
</dbReference>
<evidence type="ECO:0008006" key="4">
    <source>
        <dbReference type="Google" id="ProtNLM"/>
    </source>
</evidence>
<proteinExistence type="predicted"/>
<organism evidence="2 3">
    <name type="scientific">Stephania japonica</name>
    <dbReference type="NCBI Taxonomy" id="461633"/>
    <lineage>
        <taxon>Eukaryota</taxon>
        <taxon>Viridiplantae</taxon>
        <taxon>Streptophyta</taxon>
        <taxon>Embryophyta</taxon>
        <taxon>Tracheophyta</taxon>
        <taxon>Spermatophyta</taxon>
        <taxon>Magnoliopsida</taxon>
        <taxon>Ranunculales</taxon>
        <taxon>Menispermaceae</taxon>
        <taxon>Menispermoideae</taxon>
        <taxon>Cissampelideae</taxon>
        <taxon>Stephania</taxon>
    </lineage>
</organism>
<dbReference type="InterPro" id="IPR046960">
    <property type="entry name" value="PPR_At4g14850-like_plant"/>
</dbReference>